<proteinExistence type="predicted"/>
<evidence type="ECO:0000313" key="1">
    <source>
        <dbReference type="EMBL" id="MPL58784.1"/>
    </source>
</evidence>
<gene>
    <name evidence="1" type="ORF">SDC9_04326</name>
</gene>
<organism evidence="1">
    <name type="scientific">bioreactor metagenome</name>
    <dbReference type="NCBI Taxonomy" id="1076179"/>
    <lineage>
        <taxon>unclassified sequences</taxon>
        <taxon>metagenomes</taxon>
        <taxon>ecological metagenomes</taxon>
    </lineage>
</organism>
<protein>
    <recommendedName>
        <fullName evidence="2">Integrase catalytic domain-containing protein</fullName>
    </recommendedName>
</protein>
<accession>A0A644SVZ5</accession>
<evidence type="ECO:0008006" key="2">
    <source>
        <dbReference type="Google" id="ProtNLM"/>
    </source>
</evidence>
<dbReference type="AlphaFoldDB" id="A0A644SVZ5"/>
<name>A0A644SVZ5_9ZZZZ</name>
<reference evidence="1" key="1">
    <citation type="submission" date="2019-08" db="EMBL/GenBank/DDBJ databases">
        <authorList>
            <person name="Kucharzyk K."/>
            <person name="Murdoch R.W."/>
            <person name="Higgins S."/>
            <person name="Loffler F."/>
        </authorList>
    </citation>
    <scope>NUCLEOTIDE SEQUENCE</scope>
</reference>
<comment type="caution">
    <text evidence="1">The sequence shown here is derived from an EMBL/GenBank/DDBJ whole genome shotgun (WGS) entry which is preliminary data.</text>
</comment>
<dbReference type="EMBL" id="VSSQ01000008">
    <property type="protein sequence ID" value="MPL58784.1"/>
    <property type="molecule type" value="Genomic_DNA"/>
</dbReference>
<sequence>MIRVSECLVEASVEVSAGSVGDVNDNAMAETIDGLFNAEVIHHRGPLQGLNAVGYATFEWFYLFNYRRLLETIGNISPVKFEV</sequence>